<dbReference type="Proteomes" id="UP001292094">
    <property type="component" value="Unassembled WGS sequence"/>
</dbReference>
<sequence>MAPETDFLLVPWYHHLDPSDALSSRIHHQLHFLPPPNVRDCSALQARCDIGEGDRRPSTETFRIHQLPAGQTAASMAQTLSRRFYILSEELPTSRV</sequence>
<dbReference type="EMBL" id="JAWZYT010000634">
    <property type="protein sequence ID" value="KAK4320825.1"/>
    <property type="molecule type" value="Genomic_DNA"/>
</dbReference>
<organism evidence="1 2">
    <name type="scientific">Petrolisthes manimaculis</name>
    <dbReference type="NCBI Taxonomy" id="1843537"/>
    <lineage>
        <taxon>Eukaryota</taxon>
        <taxon>Metazoa</taxon>
        <taxon>Ecdysozoa</taxon>
        <taxon>Arthropoda</taxon>
        <taxon>Crustacea</taxon>
        <taxon>Multicrustacea</taxon>
        <taxon>Malacostraca</taxon>
        <taxon>Eumalacostraca</taxon>
        <taxon>Eucarida</taxon>
        <taxon>Decapoda</taxon>
        <taxon>Pleocyemata</taxon>
        <taxon>Anomura</taxon>
        <taxon>Galatheoidea</taxon>
        <taxon>Porcellanidae</taxon>
        <taxon>Petrolisthes</taxon>
    </lineage>
</organism>
<gene>
    <name evidence="1" type="ORF">Pmani_008337</name>
</gene>
<dbReference type="AlphaFoldDB" id="A0AAE1UJ25"/>
<reference evidence="1" key="1">
    <citation type="submission" date="2023-11" db="EMBL/GenBank/DDBJ databases">
        <title>Genome assemblies of two species of porcelain crab, Petrolisthes cinctipes and Petrolisthes manimaculis (Anomura: Porcellanidae).</title>
        <authorList>
            <person name="Angst P."/>
        </authorList>
    </citation>
    <scope>NUCLEOTIDE SEQUENCE</scope>
    <source>
        <strain evidence="1">PB745_02</strain>
        <tissue evidence="1">Gill</tissue>
    </source>
</reference>
<accession>A0AAE1UJ25</accession>
<protein>
    <submittedName>
        <fullName evidence="1">Uncharacterized protein</fullName>
    </submittedName>
</protein>
<proteinExistence type="predicted"/>
<keyword evidence="2" id="KW-1185">Reference proteome</keyword>
<evidence type="ECO:0000313" key="1">
    <source>
        <dbReference type="EMBL" id="KAK4320825.1"/>
    </source>
</evidence>
<name>A0AAE1UJ25_9EUCA</name>
<comment type="caution">
    <text evidence="1">The sequence shown here is derived from an EMBL/GenBank/DDBJ whole genome shotgun (WGS) entry which is preliminary data.</text>
</comment>
<evidence type="ECO:0000313" key="2">
    <source>
        <dbReference type="Proteomes" id="UP001292094"/>
    </source>
</evidence>